<dbReference type="AlphaFoldDB" id="A0A427SVA2"/>
<sequence length="220" mass="24049">MCMASTQCGWCGVRAHMESFSRVTFSPNEEEQEFLVTRAYKCHNCSAISVASVGSPTTHPWDSNPDMFDNYVDEEGTWLPSPGFRKDFPDVPQHIGEAASEAHRCIAMGALRAAVQLARSVVEATAKEKGASSGNLLAKIDKLHEMGIIRPVIQEAAHEIRHLGNEMAHGDFIQPVMKEEAVEAVGLMDELLTEVFEAPARIEKRKLARLAKKASDGAGS</sequence>
<dbReference type="EMBL" id="RSEC01000063">
    <property type="protein sequence ID" value="RSD07967.1"/>
    <property type="molecule type" value="Genomic_DNA"/>
</dbReference>
<evidence type="ECO:0000313" key="2">
    <source>
        <dbReference type="EMBL" id="RSD07967.1"/>
    </source>
</evidence>
<feature type="domain" description="DUF4145" evidence="1">
    <location>
        <begin position="100"/>
        <end position="188"/>
    </location>
</feature>
<dbReference type="Pfam" id="PF13643">
    <property type="entry name" value="DUF4145"/>
    <property type="match status" value="1"/>
</dbReference>
<gene>
    <name evidence="2" type="ORF">EIY87_45140</name>
</gene>
<keyword evidence="3" id="KW-1185">Reference proteome</keyword>
<dbReference type="Proteomes" id="UP000267081">
    <property type="component" value="Unassembled WGS sequence"/>
</dbReference>
<protein>
    <submittedName>
        <fullName evidence="2">DUF4145 domain-containing protein</fullName>
    </submittedName>
</protein>
<proteinExistence type="predicted"/>
<accession>A0A427SVA2</accession>
<reference evidence="2 3" key="1">
    <citation type="submission" date="2018-12" db="EMBL/GenBank/DDBJ databases">
        <title>Amycolatopsis eburnea sp. nov. actinomycete associate with arbuscular mycorrhiza fungal spore.</title>
        <authorList>
            <person name="Lumyong S."/>
            <person name="Chaiya L."/>
        </authorList>
    </citation>
    <scope>NUCLEOTIDE SEQUENCE [LARGE SCALE GENOMIC DNA]</scope>
    <source>
        <strain evidence="2 3">GLM-1</strain>
    </source>
</reference>
<comment type="caution">
    <text evidence="2">The sequence shown here is derived from an EMBL/GenBank/DDBJ whole genome shotgun (WGS) entry which is preliminary data.</text>
</comment>
<evidence type="ECO:0000259" key="1">
    <source>
        <dbReference type="Pfam" id="PF13643"/>
    </source>
</evidence>
<organism evidence="2 3">
    <name type="scientific">Amycolatopsis eburnea</name>
    <dbReference type="NCBI Taxonomy" id="2267691"/>
    <lineage>
        <taxon>Bacteria</taxon>
        <taxon>Bacillati</taxon>
        <taxon>Actinomycetota</taxon>
        <taxon>Actinomycetes</taxon>
        <taxon>Pseudonocardiales</taxon>
        <taxon>Pseudonocardiaceae</taxon>
        <taxon>Amycolatopsis</taxon>
    </lineage>
</organism>
<evidence type="ECO:0000313" key="3">
    <source>
        <dbReference type="Proteomes" id="UP000267081"/>
    </source>
</evidence>
<dbReference type="InterPro" id="IPR025285">
    <property type="entry name" value="DUF4145"/>
</dbReference>
<name>A0A427SVA2_9PSEU</name>